<accession>A0A9E7CRJ0</accession>
<dbReference type="Proteomes" id="UP000829401">
    <property type="component" value="Chromosome"/>
</dbReference>
<sequence>MKNKKYYNAGGALGVIGVETAHTDGDYTFLPDHVMSNPWIRTEDLYDTYEEAKNNPVARFSE</sequence>
<evidence type="ECO:0000313" key="1">
    <source>
        <dbReference type="EMBL" id="UNO47995.1"/>
    </source>
</evidence>
<dbReference type="AlphaFoldDB" id="A0A9E7CRJ0"/>
<dbReference type="RefSeq" id="WP_152498771.1">
    <property type="nucleotide sequence ID" value="NZ_AURB01000124.1"/>
</dbReference>
<keyword evidence="2" id="KW-1185">Reference proteome</keyword>
<proteinExistence type="predicted"/>
<dbReference type="KEGG" id="aaco:K1I37_15075"/>
<reference evidence="2" key="1">
    <citation type="journal article" date="2022" name="G3 (Bethesda)">
        <title>Unveiling the complete genome sequence of Alicyclobacillus acidoterrestris DSM 3922T, a taint-producing strain.</title>
        <authorList>
            <person name="Leonardo I.C."/>
            <person name="Barreto Crespo M.T."/>
            <person name="Gaspar F.B."/>
        </authorList>
    </citation>
    <scope>NUCLEOTIDE SEQUENCE [LARGE SCALE GENOMIC DNA]</scope>
    <source>
        <strain evidence="2">DSM 3922</strain>
    </source>
</reference>
<protein>
    <submittedName>
        <fullName evidence="1">Uncharacterized protein</fullName>
    </submittedName>
</protein>
<dbReference type="EMBL" id="CP080467">
    <property type="protein sequence ID" value="UNO47995.1"/>
    <property type="molecule type" value="Genomic_DNA"/>
</dbReference>
<gene>
    <name evidence="1" type="ORF">K1I37_15075</name>
</gene>
<evidence type="ECO:0000313" key="2">
    <source>
        <dbReference type="Proteomes" id="UP000829401"/>
    </source>
</evidence>
<name>A0A9E7CRJ0_ALIAG</name>
<organism evidence="1 2">
    <name type="scientific">Alicyclobacillus acidoterrestris (strain ATCC 49025 / DSM 3922 / CIP 106132 / NCIMB 13137 / GD3B)</name>
    <dbReference type="NCBI Taxonomy" id="1356854"/>
    <lineage>
        <taxon>Bacteria</taxon>
        <taxon>Bacillati</taxon>
        <taxon>Bacillota</taxon>
        <taxon>Bacilli</taxon>
        <taxon>Bacillales</taxon>
        <taxon>Alicyclobacillaceae</taxon>
        <taxon>Alicyclobacillus</taxon>
    </lineage>
</organism>